<name>A0A921EPI9_9ACTN</name>
<comment type="caution">
    <text evidence="3">The sequence shown here is derived from an EMBL/GenBank/DDBJ whole genome shotgun (WGS) entry which is preliminary data.</text>
</comment>
<feature type="active site" description="Proton acceptor" evidence="2">
    <location>
        <position position="127"/>
    </location>
</feature>
<dbReference type="EC" id="3.1.4.58" evidence="2"/>
<dbReference type="Gene3D" id="3.90.1140.10">
    <property type="entry name" value="Cyclic phosphodiesterase"/>
    <property type="match status" value="1"/>
</dbReference>
<dbReference type="AlphaFoldDB" id="A0A921EPI9"/>
<dbReference type="Proteomes" id="UP000712713">
    <property type="component" value="Unassembled WGS sequence"/>
</dbReference>
<comment type="catalytic activity">
    <reaction evidence="2">
        <text>a 3'-end 2',3'-cyclophospho-ribonucleotide-RNA + H2O = a 3'-end 2'-phospho-ribonucleotide-RNA + H(+)</text>
        <dbReference type="Rhea" id="RHEA:11828"/>
        <dbReference type="Rhea" id="RHEA-COMP:10464"/>
        <dbReference type="Rhea" id="RHEA-COMP:17353"/>
        <dbReference type="ChEBI" id="CHEBI:15377"/>
        <dbReference type="ChEBI" id="CHEBI:15378"/>
        <dbReference type="ChEBI" id="CHEBI:83064"/>
        <dbReference type="ChEBI" id="CHEBI:173113"/>
        <dbReference type="EC" id="3.1.4.58"/>
    </reaction>
</comment>
<reference evidence="3" key="2">
    <citation type="submission" date="2021-09" db="EMBL/GenBank/DDBJ databases">
        <authorList>
            <person name="Gilroy R."/>
        </authorList>
    </citation>
    <scope>NUCLEOTIDE SEQUENCE</scope>
    <source>
        <strain evidence="3">ChiGjej3B3-7470</strain>
    </source>
</reference>
<evidence type="ECO:0000256" key="1">
    <source>
        <dbReference type="ARBA" id="ARBA00022801"/>
    </source>
</evidence>
<feature type="active site" description="Proton donor" evidence="2">
    <location>
        <position position="40"/>
    </location>
</feature>
<evidence type="ECO:0000313" key="4">
    <source>
        <dbReference type="Proteomes" id="UP000712713"/>
    </source>
</evidence>
<proteinExistence type="inferred from homology"/>
<dbReference type="NCBIfam" id="TIGR02258">
    <property type="entry name" value="2_5_ligase"/>
    <property type="match status" value="1"/>
</dbReference>
<dbReference type="PANTHER" id="PTHR35561:SF1">
    <property type="entry name" value="RNA 2',3'-CYCLIC PHOSPHODIESTERASE"/>
    <property type="match status" value="1"/>
</dbReference>
<dbReference type="InterPro" id="IPR009097">
    <property type="entry name" value="Cyclic_Pdiesterase"/>
</dbReference>
<dbReference type="InterPro" id="IPR004175">
    <property type="entry name" value="RNA_CPDase"/>
</dbReference>
<dbReference type="EMBL" id="DYZF01000129">
    <property type="protein sequence ID" value="HJE51384.1"/>
    <property type="molecule type" value="Genomic_DNA"/>
</dbReference>
<comment type="similarity">
    <text evidence="2">Belongs to the 2H phosphoesterase superfamily. ThpR family.</text>
</comment>
<reference evidence="3" key="1">
    <citation type="journal article" date="2021" name="PeerJ">
        <title>Extensive microbial diversity within the chicken gut microbiome revealed by metagenomics and culture.</title>
        <authorList>
            <person name="Gilroy R."/>
            <person name="Ravi A."/>
            <person name="Getino M."/>
            <person name="Pursley I."/>
            <person name="Horton D.L."/>
            <person name="Alikhan N.F."/>
            <person name="Baker D."/>
            <person name="Gharbi K."/>
            <person name="Hall N."/>
            <person name="Watson M."/>
            <person name="Adriaenssens E.M."/>
            <person name="Foster-Nyarko E."/>
            <person name="Jarju S."/>
            <person name="Secka A."/>
            <person name="Antonio M."/>
            <person name="Oren A."/>
            <person name="Chaudhuri R.R."/>
            <person name="La Ragione R."/>
            <person name="Hildebrand F."/>
            <person name="Pallen M.J."/>
        </authorList>
    </citation>
    <scope>NUCLEOTIDE SEQUENCE</scope>
    <source>
        <strain evidence="3">ChiGjej3B3-7470</strain>
    </source>
</reference>
<dbReference type="GO" id="GO:0004113">
    <property type="term" value="F:2',3'-cyclic-nucleotide 3'-phosphodiesterase activity"/>
    <property type="evidence" value="ECO:0007669"/>
    <property type="project" value="InterPro"/>
</dbReference>
<dbReference type="SUPFAM" id="SSF55144">
    <property type="entry name" value="LigT-like"/>
    <property type="match status" value="1"/>
</dbReference>
<sequence length="183" mass="20075">MRMFAAVLPPQDVIDELDALLEPRRDADPTLRWTRPDGWHLTTAFMASVPEGRLDRLEENLEAAAAKTAPFDVEVAGGLAFPHPVKARVLTLAVRDGHEPLAALAERCRNAATKAGVEVDGAKFVGHLTLARHNRGLQATRWLAVLDSFPDWQWKATEVCLLRSGLGGGRYEVTARFPLVGHP</sequence>
<feature type="short sequence motif" description="HXTX 2" evidence="2">
    <location>
        <begin position="127"/>
        <end position="130"/>
    </location>
</feature>
<dbReference type="PANTHER" id="PTHR35561">
    <property type="entry name" value="RNA 2',3'-CYCLIC PHOSPHODIESTERASE"/>
    <property type="match status" value="1"/>
</dbReference>
<gene>
    <name evidence="3" type="primary">thpR</name>
    <name evidence="3" type="ORF">K8V15_05310</name>
</gene>
<dbReference type="GO" id="GO:0008664">
    <property type="term" value="F:RNA 2',3'-cyclic 3'-phosphodiesterase activity"/>
    <property type="evidence" value="ECO:0007669"/>
    <property type="project" value="UniProtKB-EC"/>
</dbReference>
<evidence type="ECO:0000313" key="3">
    <source>
        <dbReference type="EMBL" id="HJE51384.1"/>
    </source>
</evidence>
<keyword evidence="1 2" id="KW-0378">Hydrolase</keyword>
<comment type="function">
    <text evidence="2">Hydrolyzes RNA 2',3'-cyclic phosphodiester to an RNA 2'-phosphomonoester.</text>
</comment>
<feature type="short sequence motif" description="HXTX 1" evidence="2">
    <location>
        <begin position="40"/>
        <end position="43"/>
    </location>
</feature>
<evidence type="ECO:0000256" key="2">
    <source>
        <dbReference type="HAMAP-Rule" id="MF_01940"/>
    </source>
</evidence>
<dbReference type="HAMAP" id="MF_01940">
    <property type="entry name" value="RNA_CPDase"/>
    <property type="match status" value="1"/>
</dbReference>
<protein>
    <recommendedName>
        <fullName evidence="2">RNA 2',3'-cyclic phosphodiesterase</fullName>
        <shortName evidence="2">RNA 2',3'-CPDase</shortName>
        <ecNumber evidence="2">3.1.4.58</ecNumber>
    </recommendedName>
</protein>
<dbReference type="Pfam" id="PF13563">
    <property type="entry name" value="2_5_RNA_ligase2"/>
    <property type="match status" value="1"/>
</dbReference>
<organism evidence="3 4">
    <name type="scientific">Tessaracoccus flavescens</name>
    <dbReference type="NCBI Taxonomy" id="399497"/>
    <lineage>
        <taxon>Bacteria</taxon>
        <taxon>Bacillati</taxon>
        <taxon>Actinomycetota</taxon>
        <taxon>Actinomycetes</taxon>
        <taxon>Propionibacteriales</taxon>
        <taxon>Propionibacteriaceae</taxon>
        <taxon>Tessaracoccus</taxon>
    </lineage>
</organism>
<accession>A0A921EPI9</accession>